<gene>
    <name evidence="3" type="ORF">FHX76_001959</name>
</gene>
<dbReference type="InterPro" id="IPR036291">
    <property type="entry name" value="NAD(P)-bd_dom_sf"/>
</dbReference>
<dbReference type="Proteomes" id="UP000541033">
    <property type="component" value="Unassembled WGS sequence"/>
</dbReference>
<organism evidence="3 4">
    <name type="scientific">Lysinibacter cavernae</name>
    <dbReference type="NCBI Taxonomy" id="1640652"/>
    <lineage>
        <taxon>Bacteria</taxon>
        <taxon>Bacillati</taxon>
        <taxon>Actinomycetota</taxon>
        <taxon>Actinomycetes</taxon>
        <taxon>Micrococcales</taxon>
        <taxon>Microbacteriaceae</taxon>
        <taxon>Lysinibacter</taxon>
    </lineage>
</organism>
<feature type="domain" description="DUF1731" evidence="2">
    <location>
        <begin position="303"/>
        <end position="339"/>
    </location>
</feature>
<evidence type="ECO:0000259" key="2">
    <source>
        <dbReference type="Pfam" id="PF08338"/>
    </source>
</evidence>
<dbReference type="Pfam" id="PF08338">
    <property type="entry name" value="DUF1731"/>
    <property type="match status" value="1"/>
</dbReference>
<sequence>MTNTAGTTAATARAGVAVVAGGSGFIGQAVIADLTAQGYQVRTISRAGGDARWGDSAGIQRVIDGSDLLVNLAGKSVNCRYTDANRNEVLRSRVETTRALREAIAASPEPPALWLNASTATIYRYAMGRPQTEADGELGKGFSVDVARAWERELFEGELPNTRRVALRMAIVLGDGPATQMLATLARVGLGGPQRDGRWFFSSNRYRGIAHGTGSAAHPTTATGPDWHDSRGRQRFSWIHTDDVLRAMWHIRDTPALDGVINLSSPNPRDNTTLMRSLRRIVKMPVGLTAHRWMLEPAMFVLRTEPELVLKSRWVLPERLVESGFEFRWPELEPALRNILKR</sequence>
<evidence type="ECO:0008006" key="5">
    <source>
        <dbReference type="Google" id="ProtNLM"/>
    </source>
</evidence>
<evidence type="ECO:0000313" key="3">
    <source>
        <dbReference type="EMBL" id="NIH54063.1"/>
    </source>
</evidence>
<protein>
    <recommendedName>
        <fullName evidence="5">DUF1731 domain-containing protein</fullName>
    </recommendedName>
</protein>
<accession>A0A7X5R1R9</accession>
<evidence type="ECO:0000259" key="1">
    <source>
        <dbReference type="Pfam" id="PF01370"/>
    </source>
</evidence>
<reference evidence="3 4" key="1">
    <citation type="submission" date="2020-02" db="EMBL/GenBank/DDBJ databases">
        <title>Sequencing the genomes of 1000 actinobacteria strains.</title>
        <authorList>
            <person name="Klenk H.-P."/>
        </authorList>
    </citation>
    <scope>NUCLEOTIDE SEQUENCE [LARGE SCALE GENOMIC DNA]</scope>
    <source>
        <strain evidence="3 4">DSM 27960</strain>
    </source>
</reference>
<name>A0A7X5R1R9_9MICO</name>
<comment type="caution">
    <text evidence="3">The sequence shown here is derived from an EMBL/GenBank/DDBJ whole genome shotgun (WGS) entry which is preliminary data.</text>
</comment>
<dbReference type="PANTHER" id="PTHR11092:SF0">
    <property type="entry name" value="EPIMERASE FAMILY PROTEIN SDR39U1"/>
    <property type="match status" value="1"/>
</dbReference>
<dbReference type="Pfam" id="PF01370">
    <property type="entry name" value="Epimerase"/>
    <property type="match status" value="1"/>
</dbReference>
<dbReference type="Gene3D" id="3.40.50.720">
    <property type="entry name" value="NAD(P)-binding Rossmann-like Domain"/>
    <property type="match status" value="1"/>
</dbReference>
<dbReference type="AlphaFoldDB" id="A0A7X5R1R9"/>
<dbReference type="InterPro" id="IPR001509">
    <property type="entry name" value="Epimerase_deHydtase"/>
</dbReference>
<feature type="domain" description="NAD-dependent epimerase/dehydratase" evidence="1">
    <location>
        <begin position="18"/>
        <end position="135"/>
    </location>
</feature>
<dbReference type="SUPFAM" id="SSF51735">
    <property type="entry name" value="NAD(P)-binding Rossmann-fold domains"/>
    <property type="match status" value="1"/>
</dbReference>
<dbReference type="InterPro" id="IPR013549">
    <property type="entry name" value="DUF1731"/>
</dbReference>
<proteinExistence type="predicted"/>
<dbReference type="RefSeq" id="WP_167150490.1">
    <property type="nucleotide sequence ID" value="NZ_JAAMOX010000002.1"/>
</dbReference>
<evidence type="ECO:0000313" key="4">
    <source>
        <dbReference type="Proteomes" id="UP000541033"/>
    </source>
</evidence>
<keyword evidence="4" id="KW-1185">Reference proteome</keyword>
<dbReference type="PANTHER" id="PTHR11092">
    <property type="entry name" value="SUGAR NUCLEOTIDE EPIMERASE RELATED"/>
    <property type="match status" value="1"/>
</dbReference>
<dbReference type="EMBL" id="JAAMOX010000002">
    <property type="protein sequence ID" value="NIH54063.1"/>
    <property type="molecule type" value="Genomic_DNA"/>
</dbReference>